<dbReference type="SUPFAM" id="SSF49478">
    <property type="entry name" value="Cna protein B-type domain"/>
    <property type="match status" value="3"/>
</dbReference>
<keyword evidence="2" id="KW-0134">Cell wall</keyword>
<keyword evidence="4" id="KW-0732">Signal</keyword>
<gene>
    <name evidence="8" type="ORF">BN580_00064</name>
</gene>
<protein>
    <submittedName>
        <fullName evidence="8">Collagen adhesion protein</fullName>
    </submittedName>
</protein>
<dbReference type="Pfam" id="PF17802">
    <property type="entry name" value="SpaA"/>
    <property type="match status" value="8"/>
</dbReference>
<dbReference type="Proteomes" id="UP000017938">
    <property type="component" value="Unassembled WGS sequence"/>
</dbReference>
<proteinExistence type="inferred from homology"/>
<organism evidence="8 9">
    <name type="scientific">Candidatus Colimorpha enterica</name>
    <dbReference type="NCBI Taxonomy" id="3083063"/>
    <lineage>
        <taxon>Bacteria</taxon>
        <taxon>Pseudomonadati</taxon>
        <taxon>Bacteroidota</taxon>
        <taxon>Bacteroidia</taxon>
        <taxon>Bacteroidales</taxon>
        <taxon>Candidatus Colimorpha</taxon>
    </lineage>
</organism>
<dbReference type="InterPro" id="IPR041033">
    <property type="entry name" value="SpaA_PFL_dom_1"/>
</dbReference>
<evidence type="ECO:0000313" key="8">
    <source>
        <dbReference type="EMBL" id="CDC72911.1"/>
    </source>
</evidence>
<accession>R6TYC4</accession>
<dbReference type="Gene3D" id="2.60.40.10">
    <property type="entry name" value="Immunoglobulins"/>
    <property type="match status" value="8"/>
</dbReference>
<dbReference type="InterPro" id="IPR013783">
    <property type="entry name" value="Ig-like_fold"/>
</dbReference>
<keyword evidence="6" id="KW-1133">Transmembrane helix</keyword>
<keyword evidence="6" id="KW-0812">Transmembrane</keyword>
<dbReference type="STRING" id="1263015.BN580_00064"/>
<dbReference type="AlphaFoldDB" id="R6TYC4"/>
<keyword evidence="6" id="KW-0472">Membrane</keyword>
<evidence type="ECO:0000259" key="7">
    <source>
        <dbReference type="PROSITE" id="PS50847"/>
    </source>
</evidence>
<comment type="caution">
    <text evidence="8">The sequence shown here is derived from an EMBL/GenBank/DDBJ whole genome shotgun (WGS) entry which is preliminary data.</text>
</comment>
<dbReference type="PANTHER" id="PTHR36108:SF13">
    <property type="entry name" value="COLOSSIN-B-RELATED"/>
    <property type="match status" value="1"/>
</dbReference>
<evidence type="ECO:0000313" key="9">
    <source>
        <dbReference type="Proteomes" id="UP000017938"/>
    </source>
</evidence>
<evidence type="ECO:0000256" key="6">
    <source>
        <dbReference type="SAM" id="Phobius"/>
    </source>
</evidence>
<dbReference type="NCBIfam" id="TIGR01167">
    <property type="entry name" value="LPXTG_anchor"/>
    <property type="match status" value="1"/>
</dbReference>
<feature type="domain" description="Gram-positive cocci surface proteins LPxTG" evidence="7">
    <location>
        <begin position="811"/>
        <end position="851"/>
    </location>
</feature>
<reference evidence="8" key="1">
    <citation type="submission" date="2012-11" db="EMBL/GenBank/DDBJ databases">
        <title>Dependencies among metagenomic species, viruses, plasmids and units of genetic variation.</title>
        <authorList>
            <person name="Nielsen H.B."/>
            <person name="Almeida M."/>
            <person name="Juncker A.S."/>
            <person name="Rasmussen S."/>
            <person name="Li J."/>
            <person name="Sunagawa S."/>
            <person name="Plichta D."/>
            <person name="Gautier L."/>
            <person name="Le Chatelier E."/>
            <person name="Peletier E."/>
            <person name="Bonde I."/>
            <person name="Nielsen T."/>
            <person name="Manichanh C."/>
            <person name="Arumugam M."/>
            <person name="Batto J."/>
            <person name="Santos M.B.Q.D."/>
            <person name="Blom N."/>
            <person name="Borruel N."/>
            <person name="Burgdorf K.S."/>
            <person name="Boumezbeur F."/>
            <person name="Casellas F."/>
            <person name="Dore J."/>
            <person name="Guarner F."/>
            <person name="Hansen T."/>
            <person name="Hildebrand F."/>
            <person name="Kaas R.S."/>
            <person name="Kennedy S."/>
            <person name="Kristiansen K."/>
            <person name="Kultima J.R."/>
            <person name="Leonard P."/>
            <person name="Levenez F."/>
            <person name="Lund O."/>
            <person name="Moumen B."/>
            <person name="Le Paslier D."/>
            <person name="Pons N."/>
            <person name="Pedersen O."/>
            <person name="Prifti E."/>
            <person name="Qin J."/>
            <person name="Raes J."/>
            <person name="Tap J."/>
            <person name="Tims S."/>
            <person name="Ussery D.W."/>
            <person name="Yamada T."/>
            <person name="MetaHit consortium"/>
            <person name="Renault P."/>
            <person name="Sicheritz-Ponten T."/>
            <person name="Bork P."/>
            <person name="Wang J."/>
            <person name="Brunak S."/>
            <person name="Ehrlich S.D."/>
        </authorList>
    </citation>
    <scope>NUCLEOTIDE SEQUENCE [LARGE SCALE GENOMIC DNA]</scope>
</reference>
<name>R6TYC4_9BACT</name>
<dbReference type="PROSITE" id="PS50847">
    <property type="entry name" value="GRAM_POS_ANCHORING"/>
    <property type="match status" value="1"/>
</dbReference>
<evidence type="ECO:0000256" key="5">
    <source>
        <dbReference type="ARBA" id="ARBA00023088"/>
    </source>
</evidence>
<comment type="similarity">
    <text evidence="1">Belongs to the serine-aspartate repeat-containing protein (SDr) family.</text>
</comment>
<evidence type="ECO:0000256" key="3">
    <source>
        <dbReference type="ARBA" id="ARBA00022525"/>
    </source>
</evidence>
<dbReference type="InterPro" id="IPR019931">
    <property type="entry name" value="LPXTG_anchor"/>
</dbReference>
<evidence type="ECO:0000256" key="2">
    <source>
        <dbReference type="ARBA" id="ARBA00022512"/>
    </source>
</evidence>
<keyword evidence="5" id="KW-0572">Peptidoglycan-anchor</keyword>
<keyword evidence="3" id="KW-0964">Secreted</keyword>
<dbReference type="PANTHER" id="PTHR36108">
    <property type="entry name" value="COLOSSIN-B-RELATED"/>
    <property type="match status" value="1"/>
</dbReference>
<evidence type="ECO:0000256" key="1">
    <source>
        <dbReference type="ARBA" id="ARBA00007257"/>
    </source>
</evidence>
<feature type="transmembrane region" description="Helical" evidence="6">
    <location>
        <begin position="820"/>
        <end position="840"/>
    </location>
</feature>
<dbReference type="EMBL" id="CBFW010000135">
    <property type="protein sequence ID" value="CDC72911.1"/>
    <property type="molecule type" value="Genomic_DNA"/>
</dbReference>
<evidence type="ECO:0000256" key="4">
    <source>
        <dbReference type="ARBA" id="ARBA00022729"/>
    </source>
</evidence>
<sequence length="851" mass="94840">MKFTYPEHTVIDTFYTNEDGYLITPETLGYGKGYYLVEVKAPYGYVLSSDPVYFDVTEDNATDEGGLTIVNVKRSNIPQKGVIHITKTGEVFQSVVINDQMHKPVYEVKNLSGAVFEIRAAEDIYTLDGVMHYAKGELVDTITTGSDGIATSKELYLGKYDIQEVTAPHSMVLNGKVQTVELVYAGQEISITETSGNLYNERQKVKVSLEKALEQNELFGIGMNAELKNITFGLYAQTDIVAADGTKIPEGGLIEIIAFDENGKAVISTDLPLGSYYVQERSTDDHYILSDEKFGFEFTYGDQTVEVTHLAVNNGAAIKNELKYGSVSGLKVDEDGKVIKGAVFGLFSNDENEYTRENAYMVTESAEDGTFKFENIPYGTWVVREIQPAVGFVLNEKAYQITIKEDGDVVEIKLENRYIRGDIEGLKLDEDGNVIAGAKFGLFKPGTTEFTEETAVLVTESDSEGKFRFEDIRFGKWIVRELVPATGYVLNETPVEVNIQTEGEVINISFENKFIRSDIKGYKVDEDGKPVEGALFGLFTETDTEFTEENAVLTAKSDADGIFFFDDIRFGKWIVKELAPAEGFVANDTVFPIDVTTDGAVIEINAENRHIYGMVHTTKVDKDYPDNLLAGAIFEIYMDVDGNKEFNADVDTLVGEMVEYEPGLYELENLRYGGYFLYEKQAPVNYVKDDAYHYFAIVNDGEMVEVENEAGIGFINNHMVGNLKIVKSSSDGRVEGFSFRVTGENYDEVFKTDANGEIFIEGLRIGKYTVTEVEDEVSAGYKRPDPVEVELVADETLTVNVHNDKITIEEPPKTGDNSNMGLWFGLLMLSCLGMVGTVIYGRRRRRKDAEV</sequence>